<evidence type="ECO:0000256" key="4">
    <source>
        <dbReference type="ARBA" id="ARBA00022679"/>
    </source>
</evidence>
<dbReference type="GO" id="GO:0009307">
    <property type="term" value="P:DNA restriction-modification system"/>
    <property type="evidence" value="ECO:0007669"/>
    <property type="project" value="InterPro"/>
</dbReference>
<dbReference type="EMBL" id="JALDAW010000013">
    <property type="protein sequence ID" value="MDY5168216.1"/>
    <property type="molecule type" value="Genomic_DNA"/>
</dbReference>
<name>A0AB35UN17_9FIRM</name>
<dbReference type="InterPro" id="IPR012186">
    <property type="entry name" value="Ade-mod_methylase_MStsI"/>
</dbReference>
<dbReference type="InterPro" id="IPR023095">
    <property type="entry name" value="Ade_MeTrfase_dom_2"/>
</dbReference>
<dbReference type="SUPFAM" id="SSF53335">
    <property type="entry name" value="S-adenosyl-L-methionine-dependent methyltransferases"/>
    <property type="match status" value="2"/>
</dbReference>
<dbReference type="Pfam" id="PF02086">
    <property type="entry name" value="MethyltransfD12"/>
    <property type="match status" value="2"/>
</dbReference>
<dbReference type="Gene3D" id="1.10.1020.10">
    <property type="entry name" value="Adenine-specific Methyltransferase, Domain 2"/>
    <property type="match status" value="2"/>
</dbReference>
<protein>
    <recommendedName>
        <fullName evidence="2 7">Site-specific DNA-methyltransferase (adenine-specific)</fullName>
        <ecNumber evidence="2 7">2.1.1.72</ecNumber>
    </recommendedName>
</protein>
<keyword evidence="4 7" id="KW-0808">Transferase</keyword>
<reference evidence="8" key="1">
    <citation type="submission" date="2022-03" db="EMBL/GenBank/DDBJ databases">
        <title>First case of bacteraemia caused by Dielma fastidiosa in a patient hospitalised with diverticulitis.</title>
        <authorList>
            <person name="Forman-Ankjaer B."/>
            <person name="Hvid-Jensen F."/>
            <person name="Kobel C.M."/>
            <person name="Greve T."/>
        </authorList>
    </citation>
    <scope>NUCLEOTIDE SEQUENCE</scope>
    <source>
        <strain evidence="8">AUH_DF_2021</strain>
    </source>
</reference>
<accession>A0AB35UN17</accession>
<dbReference type="GO" id="GO:1904047">
    <property type="term" value="F:S-adenosyl-L-methionine binding"/>
    <property type="evidence" value="ECO:0007669"/>
    <property type="project" value="TreeGrafter"/>
</dbReference>
<dbReference type="PANTHER" id="PTHR30481:SF3">
    <property type="entry name" value="DNA ADENINE METHYLASE"/>
    <property type="match status" value="1"/>
</dbReference>
<evidence type="ECO:0000256" key="6">
    <source>
        <dbReference type="ARBA" id="ARBA00047942"/>
    </source>
</evidence>
<evidence type="ECO:0000313" key="9">
    <source>
        <dbReference type="Proteomes" id="UP001276902"/>
    </source>
</evidence>
<dbReference type="RefSeq" id="WP_320883582.1">
    <property type="nucleotide sequence ID" value="NZ_BAABZA010000011.1"/>
</dbReference>
<gene>
    <name evidence="8" type="ORF">MQE39_08820</name>
</gene>
<evidence type="ECO:0000256" key="3">
    <source>
        <dbReference type="ARBA" id="ARBA00022603"/>
    </source>
</evidence>
<dbReference type="NCBIfam" id="TIGR00571">
    <property type="entry name" value="dam"/>
    <property type="match status" value="1"/>
</dbReference>
<dbReference type="PROSITE" id="PS00092">
    <property type="entry name" value="N6_MTASE"/>
    <property type="match status" value="1"/>
</dbReference>
<dbReference type="GO" id="GO:0009007">
    <property type="term" value="F:site-specific DNA-methyltransferase (adenine-specific) activity"/>
    <property type="evidence" value="ECO:0007669"/>
    <property type="project" value="UniProtKB-UniRule"/>
</dbReference>
<evidence type="ECO:0000256" key="1">
    <source>
        <dbReference type="ARBA" id="ARBA00006594"/>
    </source>
</evidence>
<dbReference type="GO" id="GO:0032259">
    <property type="term" value="P:methylation"/>
    <property type="evidence" value="ECO:0007669"/>
    <property type="project" value="UniProtKB-KW"/>
</dbReference>
<dbReference type="InterPro" id="IPR012327">
    <property type="entry name" value="MeTrfase_D12"/>
</dbReference>
<dbReference type="Gene3D" id="3.40.50.150">
    <property type="entry name" value="Vaccinia Virus protein VP39"/>
    <property type="match status" value="2"/>
</dbReference>
<dbReference type="EC" id="2.1.1.72" evidence="2 7"/>
<dbReference type="PANTHER" id="PTHR30481">
    <property type="entry name" value="DNA ADENINE METHYLASE"/>
    <property type="match status" value="1"/>
</dbReference>
<dbReference type="AlphaFoldDB" id="A0AB35UN17"/>
<dbReference type="PRINTS" id="PR00505">
    <property type="entry name" value="D12N6MTFRASE"/>
</dbReference>
<evidence type="ECO:0000256" key="2">
    <source>
        <dbReference type="ARBA" id="ARBA00011900"/>
    </source>
</evidence>
<proteinExistence type="inferred from homology"/>
<keyword evidence="5 7" id="KW-0949">S-adenosyl-L-methionine</keyword>
<keyword evidence="3 7" id="KW-0489">Methyltransferase</keyword>
<dbReference type="GO" id="GO:0006298">
    <property type="term" value="P:mismatch repair"/>
    <property type="evidence" value="ECO:0007669"/>
    <property type="project" value="TreeGrafter"/>
</dbReference>
<dbReference type="InterPro" id="IPR029063">
    <property type="entry name" value="SAM-dependent_MTases_sf"/>
</dbReference>
<dbReference type="InterPro" id="IPR002052">
    <property type="entry name" value="DNA_methylase_N6_adenine_CS"/>
</dbReference>
<comment type="similarity">
    <text evidence="1 7">Belongs to the N(4)/N(6)-methyltransferase family.</text>
</comment>
<evidence type="ECO:0000256" key="7">
    <source>
        <dbReference type="RuleBase" id="RU361257"/>
    </source>
</evidence>
<organism evidence="8 9">
    <name type="scientific">Dielma fastidiosa</name>
    <dbReference type="NCBI Taxonomy" id="1034346"/>
    <lineage>
        <taxon>Bacteria</taxon>
        <taxon>Bacillati</taxon>
        <taxon>Bacillota</taxon>
        <taxon>Erysipelotrichia</taxon>
        <taxon>Erysipelotrichales</taxon>
        <taxon>Erysipelotrichaceae</taxon>
        <taxon>Dielma</taxon>
    </lineage>
</organism>
<evidence type="ECO:0000256" key="5">
    <source>
        <dbReference type="ARBA" id="ARBA00022691"/>
    </source>
</evidence>
<evidence type="ECO:0000313" key="8">
    <source>
        <dbReference type="EMBL" id="MDY5168216.1"/>
    </source>
</evidence>
<dbReference type="Proteomes" id="UP001276902">
    <property type="component" value="Unassembled WGS sequence"/>
</dbReference>
<comment type="caution">
    <text evidence="8">The sequence shown here is derived from an EMBL/GenBank/DDBJ whole genome shotgun (WGS) entry which is preliminary data.</text>
</comment>
<comment type="catalytic activity">
    <reaction evidence="6 7">
        <text>a 2'-deoxyadenosine in DNA + S-adenosyl-L-methionine = an N(6)-methyl-2'-deoxyadenosine in DNA + S-adenosyl-L-homocysteine + H(+)</text>
        <dbReference type="Rhea" id="RHEA:15197"/>
        <dbReference type="Rhea" id="RHEA-COMP:12418"/>
        <dbReference type="Rhea" id="RHEA-COMP:12419"/>
        <dbReference type="ChEBI" id="CHEBI:15378"/>
        <dbReference type="ChEBI" id="CHEBI:57856"/>
        <dbReference type="ChEBI" id="CHEBI:59789"/>
        <dbReference type="ChEBI" id="CHEBI:90615"/>
        <dbReference type="ChEBI" id="CHEBI:90616"/>
        <dbReference type="EC" id="2.1.1.72"/>
    </reaction>
</comment>
<dbReference type="GO" id="GO:0043565">
    <property type="term" value="F:sequence-specific DNA binding"/>
    <property type="evidence" value="ECO:0007669"/>
    <property type="project" value="TreeGrafter"/>
</dbReference>
<sequence>MRYLGSKIKLLSSIEDVIKKNNIQGETFADLFAGTGCVGDYFKDRYKVISNDFLYFSYVLNMAKLENGKVPKFKKIEKKIGCNIFDWLNKMEFTPDENFFFYNHYTPVGNRMFFTELNGIKIDGIRIKIEELFATEEIDENEYYFLLASMMDSLTKVSNTSGTYEAFFKFWDSRAEKEFEIQPLEINEVKLFSTNTVYNRDTNELVREISGDIAYIDPPYTVTQYVSAYHMFETLTKYDAPTITGVGGKRGRNGQNSLYAQRTKAKLIFEDLFRQINFEHILISYSNQGLVPLDELCELASHFAVDGEVQINHYDYQEYQNHRSSNKRNGKGLNEVIIYFKKDMKINKSPINYSGSKDTLLPEILKILPAQIDTFVDVMGGAFNVGANVTATRKVVYNEINPYIFELVSWVLGEDKDKIVKDIENKIAFYGLEKGGKKQYEALRDAYNNSQNTLELYVLHMYAFQNMIRFNGSHRFNTPIGVAGYSEDIKQRILEFKYKAPEVELINGDYVNLKWESYPPDTVFYFDPPYFITSAAYNDGKRGMKGWGLNEEIELLSILKQLDSLGYKFILSNVIKHKDKENTLLAQWIEENGYRIIEAGVSGWRYSKNEVLILNY</sequence>
<dbReference type="PIRSF" id="PIRSF036638">
    <property type="entry name" value="M_m6A_StsI"/>
    <property type="match status" value="1"/>
</dbReference>